<feature type="binding site" evidence="17">
    <location>
        <position position="942"/>
    </location>
    <ligand>
        <name>ATP</name>
        <dbReference type="ChEBI" id="CHEBI:30616"/>
    </ligand>
</feature>
<dbReference type="InterPro" id="IPR018303">
    <property type="entry name" value="ATPase_P-typ_P_site"/>
</dbReference>
<feature type="compositionally biased region" description="Basic and acidic residues" evidence="20">
    <location>
        <begin position="85"/>
        <end position="108"/>
    </location>
</feature>
<dbReference type="InterPro" id="IPR023214">
    <property type="entry name" value="HAD_sf"/>
</dbReference>
<dbReference type="GO" id="GO:0140326">
    <property type="term" value="F:ATPase-coupled intramembrane lipid transporter activity"/>
    <property type="evidence" value="ECO:0007669"/>
    <property type="project" value="UniProtKB-EC"/>
</dbReference>
<feature type="transmembrane region" description="Helical" evidence="19">
    <location>
        <begin position="217"/>
        <end position="237"/>
    </location>
</feature>
<dbReference type="Pfam" id="PF16209">
    <property type="entry name" value="PhoLip_ATPase_N"/>
    <property type="match status" value="1"/>
</dbReference>
<feature type="transmembrane region" description="Helical" evidence="19">
    <location>
        <begin position="1242"/>
        <end position="1262"/>
    </location>
</feature>
<dbReference type="EMBL" id="DF830074">
    <property type="protein sequence ID" value="GAK65060.1"/>
    <property type="molecule type" value="Genomic_DNA"/>
</dbReference>
<feature type="binding site" evidence="17">
    <location>
        <position position="860"/>
    </location>
    <ligand>
        <name>ATP</name>
        <dbReference type="ChEBI" id="CHEBI:30616"/>
    </ligand>
</feature>
<feature type="transmembrane region" description="Helical" evidence="19">
    <location>
        <begin position="1274"/>
        <end position="1294"/>
    </location>
</feature>
<evidence type="ECO:0000256" key="20">
    <source>
        <dbReference type="SAM" id="MobiDB-lite"/>
    </source>
</evidence>
<evidence type="ECO:0000256" key="13">
    <source>
        <dbReference type="ARBA" id="ARBA00023136"/>
    </source>
</evidence>
<feature type="region of interest" description="Disordered" evidence="20">
    <location>
        <begin position="335"/>
        <end position="394"/>
    </location>
</feature>
<feature type="compositionally biased region" description="Polar residues" evidence="20">
    <location>
        <begin position="1"/>
        <end position="12"/>
    </location>
</feature>
<feature type="transmembrane region" description="Helical" evidence="19">
    <location>
        <begin position="1188"/>
        <end position="1208"/>
    </location>
</feature>
<dbReference type="InterPro" id="IPR032631">
    <property type="entry name" value="P-type_ATPase_N"/>
</dbReference>
<comment type="catalytic activity">
    <reaction evidence="15">
        <text>a 1,2-diacyl-sn-glycero-3-phosphoethanolamine(out) + ATP + H2O = a 1,2-diacyl-sn-glycero-3-phosphoethanolamine(in) + ADP + phosphate + H(+)</text>
        <dbReference type="Rhea" id="RHEA:66132"/>
        <dbReference type="ChEBI" id="CHEBI:15377"/>
        <dbReference type="ChEBI" id="CHEBI:15378"/>
        <dbReference type="ChEBI" id="CHEBI:30616"/>
        <dbReference type="ChEBI" id="CHEBI:43474"/>
        <dbReference type="ChEBI" id="CHEBI:64612"/>
        <dbReference type="ChEBI" id="CHEBI:456216"/>
    </reaction>
    <physiologicalReaction direction="left-to-right" evidence="15">
        <dbReference type="Rhea" id="RHEA:66133"/>
    </physiologicalReaction>
</comment>
<feature type="region of interest" description="Disordered" evidence="20">
    <location>
        <begin position="689"/>
        <end position="709"/>
    </location>
</feature>
<comment type="subcellular location">
    <subcellularLocation>
        <location evidence="2">Endosome membrane</location>
        <topology evidence="2">Multi-pass membrane protein</topology>
    </subcellularLocation>
    <subcellularLocation>
        <location evidence="19">Membrane</location>
        <topology evidence="19">Multi-pass membrane protein</topology>
    </subcellularLocation>
</comment>
<evidence type="ECO:0000256" key="5">
    <source>
        <dbReference type="ARBA" id="ARBA00022692"/>
    </source>
</evidence>
<keyword evidence="12" id="KW-0445">Lipid transport</keyword>
<dbReference type="Gene3D" id="3.40.50.1000">
    <property type="entry name" value="HAD superfamily/HAD-like"/>
    <property type="match status" value="2"/>
</dbReference>
<feature type="transmembrane region" description="Helical" evidence="19">
    <location>
        <begin position="194"/>
        <end position="211"/>
    </location>
</feature>
<dbReference type="InterPro" id="IPR023299">
    <property type="entry name" value="ATPase_P-typ_cyto_dom_N"/>
</dbReference>
<feature type="compositionally biased region" description="Low complexity" evidence="20">
    <location>
        <begin position="694"/>
        <end position="706"/>
    </location>
</feature>
<feature type="transmembrane region" description="Helical" evidence="19">
    <location>
        <begin position="1136"/>
        <end position="1158"/>
    </location>
</feature>
<dbReference type="RefSeq" id="XP_014656847.1">
    <property type="nucleotide sequence ID" value="XM_014801361.1"/>
</dbReference>
<dbReference type="GO" id="GO:0005524">
    <property type="term" value="F:ATP binding"/>
    <property type="evidence" value="ECO:0007669"/>
    <property type="project" value="UniProtKB-UniRule"/>
</dbReference>
<dbReference type="SUPFAM" id="SSF56784">
    <property type="entry name" value="HAD-like"/>
    <property type="match status" value="1"/>
</dbReference>
<dbReference type="SUPFAM" id="SSF81653">
    <property type="entry name" value="Calcium ATPase, transduction domain A"/>
    <property type="match status" value="2"/>
</dbReference>
<feature type="binding site" evidence="17">
    <location>
        <position position="648"/>
    </location>
    <ligand>
        <name>ATP</name>
        <dbReference type="ChEBI" id="CHEBI:30616"/>
    </ligand>
</feature>
<keyword evidence="11 19" id="KW-1133">Transmembrane helix</keyword>
<feature type="binding site" evidence="17">
    <location>
        <position position="647"/>
    </location>
    <ligand>
        <name>ATP</name>
        <dbReference type="ChEBI" id="CHEBI:30616"/>
    </ligand>
</feature>
<dbReference type="NCBIfam" id="TIGR01652">
    <property type="entry name" value="ATPase-Plipid"/>
    <property type="match status" value="1"/>
</dbReference>
<dbReference type="GO" id="GO:0005802">
    <property type="term" value="C:trans-Golgi network"/>
    <property type="evidence" value="ECO:0007669"/>
    <property type="project" value="TreeGrafter"/>
</dbReference>
<feature type="compositionally biased region" description="Low complexity" evidence="20">
    <location>
        <begin position="374"/>
        <end position="389"/>
    </location>
</feature>
<keyword evidence="10 19" id="KW-1278">Translocase</keyword>
<dbReference type="Gene3D" id="3.40.1110.10">
    <property type="entry name" value="Calcium-transporting ATPase, cytoplasmic domain N"/>
    <property type="match status" value="2"/>
</dbReference>
<evidence type="ECO:0000259" key="22">
    <source>
        <dbReference type="Pfam" id="PF16212"/>
    </source>
</evidence>
<evidence type="ECO:0000256" key="10">
    <source>
        <dbReference type="ARBA" id="ARBA00022967"/>
    </source>
</evidence>
<dbReference type="GO" id="GO:0000287">
    <property type="term" value="F:magnesium ion binding"/>
    <property type="evidence" value="ECO:0007669"/>
    <property type="project" value="UniProtKB-UniRule"/>
</dbReference>
<evidence type="ECO:0000256" key="9">
    <source>
        <dbReference type="ARBA" id="ARBA00022842"/>
    </source>
</evidence>
<feature type="binding site" evidence="17">
    <location>
        <position position="765"/>
    </location>
    <ligand>
        <name>ATP</name>
        <dbReference type="ChEBI" id="CHEBI:30616"/>
    </ligand>
</feature>
<feature type="compositionally biased region" description="Polar residues" evidence="20">
    <location>
        <begin position="23"/>
        <end position="47"/>
    </location>
</feature>
<dbReference type="GO" id="GO:0006890">
    <property type="term" value="P:retrograde vesicle-mediated transport, Golgi to endoplasmic reticulum"/>
    <property type="evidence" value="ECO:0007669"/>
    <property type="project" value="TreeGrafter"/>
</dbReference>
<feature type="binding site" evidence="17">
    <location>
        <position position="1053"/>
    </location>
    <ligand>
        <name>ATP</name>
        <dbReference type="ChEBI" id="CHEBI:30616"/>
    </ligand>
</feature>
<keyword evidence="8 17" id="KW-0067">ATP-binding</keyword>
<feature type="active site" description="4-aspartylphosphate intermediate" evidence="16">
    <location>
        <position position="646"/>
    </location>
</feature>
<reference evidence="24" key="1">
    <citation type="journal article" date="2014" name="Genome Announc.">
        <title>Draft Genome Sequence of the Yeast Pseudozyma antarctica Type Strain JCM10317, a Producer of the Glycolipid Biosurfactants, Mannosylerythritol Lipids.</title>
        <authorList>
            <person name="Saika A."/>
            <person name="Koike H."/>
            <person name="Hori T."/>
            <person name="Fukuoka T."/>
            <person name="Sato S."/>
            <person name="Habe H."/>
            <person name="Kitamoto D."/>
            <person name="Morita T."/>
        </authorList>
    </citation>
    <scope>NUCLEOTIDE SEQUENCE [LARGE SCALE GENOMIC DNA]</scope>
    <source>
        <strain evidence="24">JCM 10317</strain>
    </source>
</reference>
<feature type="binding site" evidence="17">
    <location>
        <position position="831"/>
    </location>
    <ligand>
        <name>ATP</name>
        <dbReference type="ChEBI" id="CHEBI:30616"/>
    </ligand>
</feature>
<dbReference type="SFLD" id="SFLDG00002">
    <property type="entry name" value="C1.7:_P-type_atpase_like"/>
    <property type="match status" value="1"/>
</dbReference>
<dbReference type="InterPro" id="IPR023298">
    <property type="entry name" value="ATPase_P-typ_TM_dom_sf"/>
</dbReference>
<feature type="compositionally biased region" description="Polar residues" evidence="20">
    <location>
        <begin position="65"/>
        <end position="81"/>
    </location>
</feature>
<dbReference type="InterPro" id="IPR036412">
    <property type="entry name" value="HAD-like_sf"/>
</dbReference>
<dbReference type="SUPFAM" id="SSF81660">
    <property type="entry name" value="Metal cation-transporting ATPase, ATP-binding domain N"/>
    <property type="match status" value="1"/>
</dbReference>
<feature type="binding site" evidence="17">
    <location>
        <position position="1023"/>
    </location>
    <ligand>
        <name>ATP</name>
        <dbReference type="ChEBI" id="CHEBI:30616"/>
    </ligand>
</feature>
<evidence type="ECO:0000259" key="21">
    <source>
        <dbReference type="Pfam" id="PF16209"/>
    </source>
</evidence>
<evidence type="ECO:0000256" key="14">
    <source>
        <dbReference type="ARBA" id="ARBA00034036"/>
    </source>
</evidence>
<evidence type="ECO:0000256" key="8">
    <source>
        <dbReference type="ARBA" id="ARBA00022840"/>
    </source>
</evidence>
<dbReference type="NCBIfam" id="TIGR01494">
    <property type="entry name" value="ATPase_P-type"/>
    <property type="match status" value="2"/>
</dbReference>
<dbReference type="GO" id="GO:0010008">
    <property type="term" value="C:endosome membrane"/>
    <property type="evidence" value="ECO:0007669"/>
    <property type="project" value="UniProtKB-SubCell"/>
</dbReference>
<evidence type="ECO:0000256" key="4">
    <source>
        <dbReference type="ARBA" id="ARBA00022448"/>
    </source>
</evidence>
<dbReference type="InterPro" id="IPR006539">
    <property type="entry name" value="P-type_ATPase_IV"/>
</dbReference>
<keyword evidence="13 19" id="KW-0472">Membrane</keyword>
<dbReference type="GO" id="GO:0016887">
    <property type="term" value="F:ATP hydrolysis activity"/>
    <property type="evidence" value="ECO:0007669"/>
    <property type="project" value="InterPro"/>
</dbReference>
<dbReference type="Pfam" id="PF16212">
    <property type="entry name" value="PhoLip_ATPase_C"/>
    <property type="match status" value="1"/>
</dbReference>
<dbReference type="FunFam" id="3.40.1110.10:FF:000073">
    <property type="entry name" value="Phospholipid-transporting ATPase"/>
    <property type="match status" value="1"/>
</dbReference>
<feature type="transmembrane region" description="Helical" evidence="19">
    <location>
        <begin position="561"/>
        <end position="579"/>
    </location>
</feature>
<organism evidence="23 24">
    <name type="scientific">Pseudozyma antarctica</name>
    <name type="common">Yeast</name>
    <name type="synonym">Candida antarctica</name>
    <dbReference type="NCBI Taxonomy" id="84753"/>
    <lineage>
        <taxon>Eukaryota</taxon>
        <taxon>Fungi</taxon>
        <taxon>Dikarya</taxon>
        <taxon>Basidiomycota</taxon>
        <taxon>Ustilaginomycotina</taxon>
        <taxon>Ustilaginomycetes</taxon>
        <taxon>Ustilaginales</taxon>
        <taxon>Ustilaginaceae</taxon>
        <taxon>Moesziomyces</taxon>
    </lineage>
</organism>
<dbReference type="PANTHER" id="PTHR24092:SF5">
    <property type="entry name" value="PHOSPHOLIPID-TRANSPORTING ATPASE"/>
    <property type="match status" value="1"/>
</dbReference>
<evidence type="ECO:0000313" key="23">
    <source>
        <dbReference type="EMBL" id="GAK65060.1"/>
    </source>
</evidence>
<dbReference type="SFLD" id="SFLDS00003">
    <property type="entry name" value="Haloacid_Dehalogenase"/>
    <property type="match status" value="1"/>
</dbReference>
<dbReference type="HOGENOM" id="CLU_000846_6_0_1"/>
<feature type="transmembrane region" description="Helical" evidence="19">
    <location>
        <begin position="1110"/>
        <end position="1130"/>
    </location>
</feature>
<comment type="cofactor">
    <cofactor evidence="1 18">
        <name>Mg(2+)</name>
        <dbReference type="ChEBI" id="CHEBI:18420"/>
    </cofactor>
</comment>
<dbReference type="EC" id="7.6.2.1" evidence="19"/>
<evidence type="ECO:0000256" key="1">
    <source>
        <dbReference type="ARBA" id="ARBA00001946"/>
    </source>
</evidence>
<feature type="binding site" evidence="18">
    <location>
        <position position="648"/>
    </location>
    <ligand>
        <name>Mg(2+)</name>
        <dbReference type="ChEBI" id="CHEBI:18420"/>
    </ligand>
</feature>
<evidence type="ECO:0000256" key="15">
    <source>
        <dbReference type="ARBA" id="ARBA00049128"/>
    </source>
</evidence>
<dbReference type="FunFam" id="3.40.50.1000:FF:000009">
    <property type="entry name" value="Phospholipid-transporting ATPase"/>
    <property type="match status" value="1"/>
</dbReference>
<feature type="compositionally biased region" description="Acidic residues" evidence="20">
    <location>
        <begin position="342"/>
        <end position="358"/>
    </location>
</feature>
<dbReference type="InterPro" id="IPR032630">
    <property type="entry name" value="P_typ_ATPase_c"/>
</dbReference>
<proteinExistence type="inferred from homology"/>
<feature type="binding site" evidence="17">
    <location>
        <position position="943"/>
    </location>
    <ligand>
        <name>ATP</name>
        <dbReference type="ChEBI" id="CHEBI:30616"/>
    </ligand>
</feature>
<feature type="domain" description="P-type ATPase N-terminal" evidence="21">
    <location>
        <begin position="165"/>
        <end position="213"/>
    </location>
</feature>
<feature type="binding site" evidence="18">
    <location>
        <position position="1053"/>
    </location>
    <ligand>
        <name>Mg(2+)</name>
        <dbReference type="ChEBI" id="CHEBI:18420"/>
    </ligand>
</feature>
<feature type="binding site" evidence="17">
    <location>
        <position position="1052"/>
    </location>
    <ligand>
        <name>ATP</name>
        <dbReference type="ChEBI" id="CHEBI:30616"/>
    </ligand>
</feature>
<feature type="region of interest" description="Disordered" evidence="20">
    <location>
        <begin position="1"/>
        <end position="47"/>
    </location>
</feature>
<dbReference type="InterPro" id="IPR008250">
    <property type="entry name" value="ATPase_P-typ_transduc_dom_A_sf"/>
</dbReference>
<dbReference type="GO" id="GO:0005886">
    <property type="term" value="C:plasma membrane"/>
    <property type="evidence" value="ECO:0007669"/>
    <property type="project" value="TreeGrafter"/>
</dbReference>
<evidence type="ECO:0000256" key="11">
    <source>
        <dbReference type="ARBA" id="ARBA00022989"/>
    </source>
</evidence>
<dbReference type="Gene3D" id="1.20.1110.10">
    <property type="entry name" value="Calcium-transporting ATPase, transmembrane domain"/>
    <property type="match status" value="1"/>
</dbReference>
<feature type="transmembrane region" description="Helical" evidence="19">
    <location>
        <begin position="585"/>
        <end position="606"/>
    </location>
</feature>
<evidence type="ECO:0000256" key="16">
    <source>
        <dbReference type="PIRSR" id="PIRSR606539-1"/>
    </source>
</evidence>
<dbReference type="GeneID" id="26304149"/>
<dbReference type="InterPro" id="IPR001757">
    <property type="entry name" value="P_typ_ATPase"/>
</dbReference>
<feature type="binding site" evidence="17">
    <location>
        <position position="646"/>
    </location>
    <ligand>
        <name>ATP</name>
        <dbReference type="ChEBI" id="CHEBI:30616"/>
    </ligand>
</feature>
<dbReference type="GO" id="GO:0006897">
    <property type="term" value="P:endocytosis"/>
    <property type="evidence" value="ECO:0007669"/>
    <property type="project" value="TreeGrafter"/>
</dbReference>
<evidence type="ECO:0000256" key="6">
    <source>
        <dbReference type="ARBA" id="ARBA00022723"/>
    </source>
</evidence>
<feature type="binding site" evidence="17">
    <location>
        <position position="941"/>
    </location>
    <ligand>
        <name>ATP</name>
        <dbReference type="ChEBI" id="CHEBI:30616"/>
    </ligand>
</feature>
<dbReference type="GO" id="GO:0045332">
    <property type="term" value="P:phospholipid translocation"/>
    <property type="evidence" value="ECO:0007669"/>
    <property type="project" value="TreeGrafter"/>
</dbReference>
<dbReference type="PANTHER" id="PTHR24092">
    <property type="entry name" value="PROBABLE PHOSPHOLIPID-TRANSPORTING ATPASE"/>
    <property type="match status" value="1"/>
</dbReference>
<evidence type="ECO:0000256" key="2">
    <source>
        <dbReference type="ARBA" id="ARBA00004337"/>
    </source>
</evidence>
<evidence type="ECO:0000256" key="7">
    <source>
        <dbReference type="ARBA" id="ARBA00022741"/>
    </source>
</evidence>
<dbReference type="Proteomes" id="UP000053758">
    <property type="component" value="Unassembled WGS sequence"/>
</dbReference>
<feature type="binding site" evidence="17">
    <location>
        <position position="1029"/>
    </location>
    <ligand>
        <name>ATP</name>
        <dbReference type="ChEBI" id="CHEBI:30616"/>
    </ligand>
</feature>
<dbReference type="SUPFAM" id="SSF81665">
    <property type="entry name" value="Calcium ATPase, transmembrane domain M"/>
    <property type="match status" value="1"/>
</dbReference>
<sequence>MSSNPVASSTWSPEPDGAYPLQTFRSSANMSAGRSSPAPSYHSQTENGFAAFRSRNSRARFSRFGQNNARDSEEQQGLLQNSEDDISRRPDGLKRTDTTPRHSEDHRRQYGSHVDSDGIPATSSHHVVQLGSRRAGLIASLFSSKDRKPRDLSRSISFADSDRVRSRYAANVVRNQKYNILTFVPKVLYEQFKFFFNLYFLLVALSQFIPALKIGFIATYVAPLAFVLCITIGKEAIDDWARYKRDVESNSAPYKLLVPNVSALAKAQSRLARKASPNKPLSLGSDLGQSRVVQVPSSKIKVGDLVVLDKNQRVPADMVLLQTFSTDAAIGTGGGSVAPTPMDDDAQFVLGDDDDGETSLDKAAETSSGKSGPASQDQGDSSAQGSNGSCFIRTDQLDGETDWKLRIAVELTQRMPTDDLAVLGDRAVVFAGPPIKDIHSFLGNLTLHTPPDDGCSTPPPTLHRSGPAVGDLLGGAADGAGPARGSIDSHPADTVIPMSQQPQVAPLTAENVLWANTVLAAGTAVGMVVYTGRETRAVMNTSYPGTKVGLLDLEINRLSKILCGVTFALSVCLVALNGFKGEWWIYIFRFLILFSSIIPISLRVNLDMGKTVYARQIMHDDEIPGTIVRTSTLPEELGRIEYLLSDKTGTLTQNEMELRKLHMGTMSYSWDSMDEVTSQLATALQQHYGNAAQPGSPTKPTPGSGSAAQQPISLTTAGAMLAGRGRRDMSSRVKDVVLALALCHNVTPVVEAEGTITYQASSPDEVAIVRWTESVGLSLVARDRKSMSLRATDGSTLHFDILEVFPFTSESKRMGIVIRERASGEITFYQKGADVVMAKIVAQNDWLDEECGNMAREGLRTLVVGRRRLTHDNWLAFERAYKAARVQVEDRNEAMARAIEEHLENNLELLGLTGVEDKLQEDVKMTLELLRNAGIKVWMLTGDKIETATCIAISSKLVARNQYVHQVAKLRTHDAVRDMLDFLRSKLDCCLVIDGESLQMCLDSFRDEFIELATQLSAVVACRCSPTQKADVARLIRSHTKKRVCCIGDGGNDVSMIQAADVGLGIVGKEGKQASLAADFSITQFSFLTKLLVWHGRNSYKRSAKLAQFVIHRGLIISIIQAVFSSIFYFAPIALYQGWLMVGYATVYTMAPVFSLVLDRDVSEDLALLYPELYKDLTKGRSLSAKTFTTWLMISTYQGGAIMILSLLLFENEFLNIVSISFTALVVNELIMVALEITTWHVYMILSEIVTLFFYCVSIVFLPEFFDLGFVLSYRFLWKTAVIVAVSSLPLYVWREVRNRLAPPSYSKLAMA</sequence>
<accession>A0A081CEG4</accession>
<keyword evidence="5 19" id="KW-0812">Transmembrane</keyword>
<keyword evidence="7 17" id="KW-0547">Nucleotide-binding</keyword>
<dbReference type="PROSITE" id="PS00154">
    <property type="entry name" value="ATPASE_E1_E2"/>
    <property type="match status" value="1"/>
</dbReference>
<dbReference type="InterPro" id="IPR044492">
    <property type="entry name" value="P_typ_ATPase_HD_dom"/>
</dbReference>
<feature type="transmembrane region" description="Helical" evidence="19">
    <location>
        <begin position="1214"/>
        <end position="1235"/>
    </location>
</feature>
<keyword evidence="24" id="KW-1185">Reference proteome</keyword>
<protein>
    <recommendedName>
        <fullName evidence="19">Phospholipid-transporting ATPase</fullName>
        <ecNumber evidence="19">7.6.2.1</ecNumber>
    </recommendedName>
</protein>
<feature type="region of interest" description="Disordered" evidence="20">
    <location>
        <begin position="65"/>
        <end position="125"/>
    </location>
</feature>
<feature type="binding site" evidence="18">
    <location>
        <position position="1049"/>
    </location>
    <ligand>
        <name>Mg(2+)</name>
        <dbReference type="ChEBI" id="CHEBI:18420"/>
    </ligand>
</feature>
<evidence type="ECO:0000256" key="12">
    <source>
        <dbReference type="ARBA" id="ARBA00023055"/>
    </source>
</evidence>
<dbReference type="Pfam" id="PF13246">
    <property type="entry name" value="Cation_ATPase"/>
    <property type="match status" value="1"/>
</dbReference>
<comment type="catalytic activity">
    <reaction evidence="14 19">
        <text>ATP + H2O + phospholipidSide 1 = ADP + phosphate + phospholipidSide 2.</text>
        <dbReference type="EC" id="7.6.2.1"/>
    </reaction>
</comment>
<feature type="binding site" evidence="17">
    <location>
        <position position="807"/>
    </location>
    <ligand>
        <name>ATP</name>
        <dbReference type="ChEBI" id="CHEBI:30616"/>
    </ligand>
</feature>
<evidence type="ECO:0000256" key="18">
    <source>
        <dbReference type="PIRSR" id="PIRSR606539-3"/>
    </source>
</evidence>
<evidence type="ECO:0000256" key="19">
    <source>
        <dbReference type="RuleBase" id="RU362033"/>
    </source>
</evidence>
<dbReference type="SFLD" id="SFLDF00027">
    <property type="entry name" value="p-type_atpase"/>
    <property type="match status" value="1"/>
</dbReference>
<keyword evidence="4" id="KW-0813">Transport</keyword>
<dbReference type="PRINTS" id="PR00119">
    <property type="entry name" value="CATATPASE"/>
</dbReference>
<keyword evidence="6 18" id="KW-0479">Metal-binding</keyword>
<evidence type="ECO:0000313" key="24">
    <source>
        <dbReference type="Proteomes" id="UP000053758"/>
    </source>
</evidence>
<dbReference type="Gene3D" id="2.70.150.10">
    <property type="entry name" value="Calcium-transporting ATPase, cytoplasmic transduction domain A"/>
    <property type="match status" value="2"/>
</dbReference>
<evidence type="ECO:0000256" key="3">
    <source>
        <dbReference type="ARBA" id="ARBA00008109"/>
    </source>
</evidence>
<gene>
    <name evidence="23" type="ORF">PAN0_007d3277</name>
</gene>
<name>A0A081CEG4_PSEA2</name>
<keyword evidence="9 18" id="KW-0460">Magnesium</keyword>
<feature type="binding site" evidence="18">
    <location>
        <position position="646"/>
    </location>
    <ligand>
        <name>Mg(2+)</name>
        <dbReference type="ChEBI" id="CHEBI:18420"/>
    </ligand>
</feature>
<feature type="domain" description="P-type ATPase C-terminal" evidence="22">
    <location>
        <begin position="1076"/>
        <end position="1303"/>
    </location>
</feature>
<comment type="similarity">
    <text evidence="3 19">Belongs to the cation transport ATPase (P-type) (TC 3.A.3) family. Type IV subfamily.</text>
</comment>
<evidence type="ECO:0000256" key="17">
    <source>
        <dbReference type="PIRSR" id="PIRSR606539-2"/>
    </source>
</evidence>